<name>A0AA42DLX5_9FIRM</name>
<dbReference type="AlphaFoldDB" id="A0AA42DLX5"/>
<gene>
    <name evidence="2" type="ORF">PBV87_06915</name>
</gene>
<dbReference type="InterPro" id="IPR008327">
    <property type="entry name" value="Sig_transdc_resp-reg_antiterm"/>
</dbReference>
<dbReference type="GO" id="GO:0003723">
    <property type="term" value="F:RNA binding"/>
    <property type="evidence" value="ECO:0007669"/>
    <property type="project" value="InterPro"/>
</dbReference>
<dbReference type="Proteomes" id="UP001169242">
    <property type="component" value="Unassembled WGS sequence"/>
</dbReference>
<comment type="caution">
    <text evidence="2">The sequence shown here is derived from an EMBL/GenBank/DDBJ whole genome shotgun (WGS) entry which is preliminary data.</text>
</comment>
<sequence>MGDVLIVSSSPKGVALLEELLKAGQMNKITSAGSGSEARRRVAQSELEMVIINTPLTDEFGDELAFFVTDRTSAGVIMLVKNELVDDIALKVEDYGVFIVEKPIGKALFYQAIKLVTASRRRMLGLKKENLKLQSKIEEIRLVDRAKCTLIQYLNMSEEQAHKYIEKQAMDRRTTRKNVAESILKVYES</sequence>
<dbReference type="RefSeq" id="WP_271011635.1">
    <property type="nucleotide sequence ID" value="NZ_JAQIFT010000029.1"/>
</dbReference>
<dbReference type="InterPro" id="IPR036388">
    <property type="entry name" value="WH-like_DNA-bd_sf"/>
</dbReference>
<feature type="domain" description="ANTAR" evidence="1">
    <location>
        <begin position="123"/>
        <end position="184"/>
    </location>
</feature>
<dbReference type="Gene3D" id="3.40.50.2300">
    <property type="match status" value="1"/>
</dbReference>
<dbReference type="PIRSF" id="PIRSF036382">
    <property type="entry name" value="RR_antiterm"/>
    <property type="match status" value="1"/>
</dbReference>
<dbReference type="InterPro" id="IPR011006">
    <property type="entry name" value="CheY-like_superfamily"/>
</dbReference>
<organism evidence="2 3">
    <name type="scientific">Holtiella tumoricola</name>
    <dbReference type="NCBI Taxonomy" id="3018743"/>
    <lineage>
        <taxon>Bacteria</taxon>
        <taxon>Bacillati</taxon>
        <taxon>Bacillota</taxon>
        <taxon>Clostridia</taxon>
        <taxon>Lachnospirales</taxon>
        <taxon>Cellulosilyticaceae</taxon>
        <taxon>Holtiella</taxon>
    </lineage>
</organism>
<evidence type="ECO:0000259" key="1">
    <source>
        <dbReference type="PROSITE" id="PS50921"/>
    </source>
</evidence>
<dbReference type="SMART" id="SM01012">
    <property type="entry name" value="ANTAR"/>
    <property type="match status" value="1"/>
</dbReference>
<evidence type="ECO:0000313" key="3">
    <source>
        <dbReference type="Proteomes" id="UP001169242"/>
    </source>
</evidence>
<dbReference type="InterPro" id="IPR005561">
    <property type="entry name" value="ANTAR"/>
</dbReference>
<dbReference type="PROSITE" id="PS50921">
    <property type="entry name" value="ANTAR"/>
    <property type="match status" value="1"/>
</dbReference>
<dbReference type="EMBL" id="JAQIFT010000029">
    <property type="protein sequence ID" value="MDA3731217.1"/>
    <property type="molecule type" value="Genomic_DNA"/>
</dbReference>
<accession>A0AA42DLX5</accession>
<dbReference type="Gene3D" id="1.10.10.10">
    <property type="entry name" value="Winged helix-like DNA-binding domain superfamily/Winged helix DNA-binding domain"/>
    <property type="match status" value="1"/>
</dbReference>
<protein>
    <submittedName>
        <fullName evidence="2">ANTAR domain-containing protein</fullName>
    </submittedName>
</protein>
<dbReference type="SUPFAM" id="SSF52172">
    <property type="entry name" value="CheY-like"/>
    <property type="match status" value="1"/>
</dbReference>
<dbReference type="Pfam" id="PF03861">
    <property type="entry name" value="ANTAR"/>
    <property type="match status" value="1"/>
</dbReference>
<evidence type="ECO:0000313" key="2">
    <source>
        <dbReference type="EMBL" id="MDA3731217.1"/>
    </source>
</evidence>
<keyword evidence="3" id="KW-1185">Reference proteome</keyword>
<reference evidence="2" key="1">
    <citation type="journal article" date="2023" name="Int. J. Syst. Evol. Microbiol.">
        <title>&lt;i&gt;Holtiella tumoricola&lt;/i&gt; gen. nov. sp. nov., isolated from a human clinical sample.</title>
        <authorList>
            <person name="Allen-Vercoe E."/>
            <person name="Daigneault M.C."/>
            <person name="Vancuren S.J."/>
            <person name="Cochrane K."/>
            <person name="O'Neal L.L."/>
            <person name="Sankaranarayanan K."/>
            <person name="Lawson P.A."/>
        </authorList>
    </citation>
    <scope>NUCLEOTIDE SEQUENCE</scope>
    <source>
        <strain evidence="2">CC70A</strain>
    </source>
</reference>
<proteinExistence type="predicted"/>